<comment type="caution">
    <text evidence="3">The sequence shown here is derived from an EMBL/GenBank/DDBJ whole genome shotgun (WGS) entry which is preliminary data.</text>
</comment>
<evidence type="ECO:0000313" key="4">
    <source>
        <dbReference type="Proteomes" id="UP000321039"/>
    </source>
</evidence>
<dbReference type="AlphaFoldDB" id="A0A5C8ZSA3"/>
<dbReference type="PANTHER" id="PTHR33361">
    <property type="entry name" value="GLR0591 PROTEIN"/>
    <property type="match status" value="1"/>
</dbReference>
<dbReference type="InterPro" id="IPR010281">
    <property type="entry name" value="DUF885"/>
</dbReference>
<evidence type="ECO:0000313" key="3">
    <source>
        <dbReference type="EMBL" id="TXS91388.1"/>
    </source>
</evidence>
<feature type="region of interest" description="Disordered" evidence="1">
    <location>
        <begin position="31"/>
        <end position="53"/>
    </location>
</feature>
<keyword evidence="2" id="KW-0732">Signal</keyword>
<feature type="chain" id="PRO_5022786908" evidence="2">
    <location>
        <begin position="27"/>
        <end position="631"/>
    </location>
</feature>
<gene>
    <name evidence="3" type="ORF">FV139_16840</name>
</gene>
<dbReference type="Pfam" id="PF05960">
    <property type="entry name" value="DUF885"/>
    <property type="match status" value="1"/>
</dbReference>
<organism evidence="3 4">
    <name type="scientific">Parahaliea maris</name>
    <dbReference type="NCBI Taxonomy" id="2716870"/>
    <lineage>
        <taxon>Bacteria</taxon>
        <taxon>Pseudomonadati</taxon>
        <taxon>Pseudomonadota</taxon>
        <taxon>Gammaproteobacteria</taxon>
        <taxon>Cellvibrionales</taxon>
        <taxon>Halieaceae</taxon>
        <taxon>Parahaliea</taxon>
    </lineage>
</organism>
<dbReference type="Proteomes" id="UP000321039">
    <property type="component" value="Unassembled WGS sequence"/>
</dbReference>
<dbReference type="PANTHER" id="PTHR33361:SF16">
    <property type="entry name" value="DUF885 DOMAIN-CONTAINING PROTEIN"/>
    <property type="match status" value="1"/>
</dbReference>
<feature type="compositionally biased region" description="Low complexity" evidence="1">
    <location>
        <begin position="39"/>
        <end position="53"/>
    </location>
</feature>
<reference evidence="3 4" key="1">
    <citation type="submission" date="2019-08" db="EMBL/GenBank/DDBJ databases">
        <title>Parahaliea maris sp. nov., isolated from the surface seawater.</title>
        <authorList>
            <person name="Liu Y."/>
        </authorList>
    </citation>
    <scope>NUCLEOTIDE SEQUENCE [LARGE SCALE GENOMIC DNA]</scope>
    <source>
        <strain evidence="3 4">HSLHS9</strain>
    </source>
</reference>
<protein>
    <submittedName>
        <fullName evidence="3">DUF885 domain-containing protein</fullName>
    </submittedName>
</protein>
<keyword evidence="4" id="KW-1185">Reference proteome</keyword>
<name>A0A5C8ZSA3_9GAMM</name>
<sequence length="631" mass="71159">MKRGSVLKKLAQAVALAGMGALLLNACSKEEEAPSTSTPEAAQAAPVADTAPARSEAEASAAFRAFLDENYAVDMARHPYTASYRGIKTNNDKWNPASEAYYEEDRGILEARLEQIAQFDRAALPPSEQLSYDLYKLDLQRQIASDDFRHHKFIIHQFRGPHTQVASNLINIHTVKNVKEAKDYIGRLNNVAGWFDEVIEQMAIREAANLLLADWQYPQMAQASRNIISGVPFDESGVDSTLWADFQAKVAALEIDESERERLLAQAREALVDVVKPAYEKLIAEIEQQGAKASGDDGVWKFENGDAFYAERLRWFTTTDLSADEVHNIGLREVARIHKEMNAIKDAVGYEGSLAEFFEYMRTDEQFYYPNTDAGRAEYLAEATRLIDVMREHIPEYFGLIPKADLVVKRVEAFREKSAGKAFYNGPPSDGSRPGIYYANLYNMMDMPKYQMEALAYHEGIPGHHMQRAISVELDGIPEFQKYASFTAYTEGWGLYNEQLPKEMGFYQDPYSDFGRLAMELWRACRLVVDTGIHSKRWTREQAIAYLLENTPNSEGDSTKAIERYIAMPGQATAYMIGKLKIVELREKAREALGENFDIRAFHDEVLKDGPVPMSLLERKVDALIARGGKA</sequence>
<evidence type="ECO:0000256" key="2">
    <source>
        <dbReference type="SAM" id="SignalP"/>
    </source>
</evidence>
<accession>A0A5C8ZSA3</accession>
<feature type="signal peptide" evidence="2">
    <location>
        <begin position="1"/>
        <end position="26"/>
    </location>
</feature>
<evidence type="ECO:0000256" key="1">
    <source>
        <dbReference type="SAM" id="MobiDB-lite"/>
    </source>
</evidence>
<dbReference type="EMBL" id="VRZA01000006">
    <property type="protein sequence ID" value="TXS91388.1"/>
    <property type="molecule type" value="Genomic_DNA"/>
</dbReference>
<proteinExistence type="predicted"/>